<evidence type="ECO:0000313" key="6">
    <source>
        <dbReference type="EMBL" id="MBD2502856.1"/>
    </source>
</evidence>
<evidence type="ECO:0000256" key="2">
    <source>
        <dbReference type="ARBA" id="ARBA00023015"/>
    </source>
</evidence>
<dbReference type="InterPro" id="IPR036390">
    <property type="entry name" value="WH_DNA-bd_sf"/>
</dbReference>
<dbReference type="Pfam" id="PF00126">
    <property type="entry name" value="HTH_1"/>
    <property type="match status" value="1"/>
</dbReference>
<keyword evidence="3" id="KW-0238">DNA-binding</keyword>
<evidence type="ECO:0000256" key="4">
    <source>
        <dbReference type="ARBA" id="ARBA00023163"/>
    </source>
</evidence>
<keyword evidence="7" id="KW-1185">Reference proteome</keyword>
<evidence type="ECO:0000259" key="5">
    <source>
        <dbReference type="PROSITE" id="PS50931"/>
    </source>
</evidence>
<evidence type="ECO:0000256" key="1">
    <source>
        <dbReference type="ARBA" id="ARBA00009437"/>
    </source>
</evidence>
<comment type="caution">
    <text evidence="6">The sequence shown here is derived from an EMBL/GenBank/DDBJ whole genome shotgun (WGS) entry which is preliminary data.</text>
</comment>
<comment type="similarity">
    <text evidence="1">Belongs to the LysR transcriptional regulatory family.</text>
</comment>
<dbReference type="SUPFAM" id="SSF53850">
    <property type="entry name" value="Periplasmic binding protein-like II"/>
    <property type="match status" value="1"/>
</dbReference>
<accession>A0ABR8D8H3</accession>
<dbReference type="PROSITE" id="PS50931">
    <property type="entry name" value="HTH_LYSR"/>
    <property type="match status" value="1"/>
</dbReference>
<evidence type="ECO:0000256" key="3">
    <source>
        <dbReference type="ARBA" id="ARBA00023125"/>
    </source>
</evidence>
<dbReference type="InterPro" id="IPR005119">
    <property type="entry name" value="LysR_subst-bd"/>
</dbReference>
<dbReference type="SUPFAM" id="SSF46785">
    <property type="entry name" value="Winged helix' DNA-binding domain"/>
    <property type="match status" value="1"/>
</dbReference>
<gene>
    <name evidence="6" type="ORF">H6G83_19995</name>
</gene>
<dbReference type="Gene3D" id="3.40.190.290">
    <property type="match status" value="1"/>
</dbReference>
<protein>
    <submittedName>
        <fullName evidence="6">LysR family transcriptional regulator</fullName>
    </submittedName>
</protein>
<dbReference type="Gene3D" id="1.10.10.10">
    <property type="entry name" value="Winged helix-like DNA-binding domain superfamily/Winged helix DNA-binding domain"/>
    <property type="match status" value="1"/>
</dbReference>
<proteinExistence type="inferred from homology"/>
<dbReference type="Proteomes" id="UP000661112">
    <property type="component" value="Unassembled WGS sequence"/>
</dbReference>
<organism evidence="6 7">
    <name type="scientific">Anabaena azotica FACHB-119</name>
    <dbReference type="NCBI Taxonomy" id="947527"/>
    <lineage>
        <taxon>Bacteria</taxon>
        <taxon>Bacillati</taxon>
        <taxon>Cyanobacteriota</taxon>
        <taxon>Cyanophyceae</taxon>
        <taxon>Nostocales</taxon>
        <taxon>Nostocaceae</taxon>
        <taxon>Anabaena</taxon>
        <taxon>Anabaena azotica</taxon>
    </lineage>
</organism>
<dbReference type="InterPro" id="IPR000847">
    <property type="entry name" value="LysR_HTH_N"/>
</dbReference>
<dbReference type="PANTHER" id="PTHR30126:SF5">
    <property type="entry name" value="HTH-TYPE TRANSCRIPTIONAL ACTIVATOR CMPR"/>
    <property type="match status" value="1"/>
</dbReference>
<dbReference type="PRINTS" id="PR00039">
    <property type="entry name" value="HTHLYSR"/>
</dbReference>
<feature type="domain" description="HTH lysR-type" evidence="5">
    <location>
        <begin position="17"/>
        <end position="74"/>
    </location>
</feature>
<keyword evidence="4" id="KW-0804">Transcription</keyword>
<name>A0ABR8D8H3_9NOST</name>
<dbReference type="EMBL" id="JACJSG010000028">
    <property type="protein sequence ID" value="MBD2502856.1"/>
    <property type="molecule type" value="Genomic_DNA"/>
</dbReference>
<dbReference type="PANTHER" id="PTHR30126">
    <property type="entry name" value="HTH-TYPE TRANSCRIPTIONAL REGULATOR"/>
    <property type="match status" value="1"/>
</dbReference>
<evidence type="ECO:0000313" key="7">
    <source>
        <dbReference type="Proteomes" id="UP000661112"/>
    </source>
</evidence>
<dbReference type="InterPro" id="IPR036388">
    <property type="entry name" value="WH-like_DNA-bd_sf"/>
</dbReference>
<dbReference type="RefSeq" id="WP_190475520.1">
    <property type="nucleotide sequence ID" value="NZ_JACJSG010000028.1"/>
</dbReference>
<sequence length="321" mass="36942">MNNYLDLIHRDSLLNSLSLEHLRIFEAAARHKSFTRAAAELYTTQPSVSRHIKQLTETIGTPLFEYVDNRIQLTPTGEEILIIYKEIFQCLRDFDTKLIDLKDIEQGQLKVSAVRTLKYIMPRLLQSFCPQHPHIRIAFEFTNHEEILTRMQENMDDFYILTYPPKKDDFEINPFLDNSLVVVAPSNHLLVNQAYISLERLAKEKFIMREKGSENRIAVDTLLAQHDTKLPVKLEVNSNRGAKQAVLCGLGLAVLSIYTLNPELQQNQLSILNVEGFPLVQKWQIISLKNRWISPAASTFLKYMLQESVANRDDNFLLSAG</sequence>
<dbReference type="Pfam" id="PF03466">
    <property type="entry name" value="LysR_substrate"/>
    <property type="match status" value="1"/>
</dbReference>
<reference evidence="6 7" key="1">
    <citation type="journal article" date="2020" name="ISME J.">
        <title>Comparative genomics reveals insights into cyanobacterial evolution and habitat adaptation.</title>
        <authorList>
            <person name="Chen M.Y."/>
            <person name="Teng W.K."/>
            <person name="Zhao L."/>
            <person name="Hu C.X."/>
            <person name="Zhou Y.K."/>
            <person name="Han B.P."/>
            <person name="Song L.R."/>
            <person name="Shu W.S."/>
        </authorList>
    </citation>
    <scope>NUCLEOTIDE SEQUENCE [LARGE SCALE GENOMIC DNA]</scope>
    <source>
        <strain evidence="6 7">FACHB-119</strain>
    </source>
</reference>
<keyword evidence="2" id="KW-0805">Transcription regulation</keyword>